<organism evidence="1 2">
    <name type="scientific">Stylosanthes scabra</name>
    <dbReference type="NCBI Taxonomy" id="79078"/>
    <lineage>
        <taxon>Eukaryota</taxon>
        <taxon>Viridiplantae</taxon>
        <taxon>Streptophyta</taxon>
        <taxon>Embryophyta</taxon>
        <taxon>Tracheophyta</taxon>
        <taxon>Spermatophyta</taxon>
        <taxon>Magnoliopsida</taxon>
        <taxon>eudicotyledons</taxon>
        <taxon>Gunneridae</taxon>
        <taxon>Pentapetalae</taxon>
        <taxon>rosids</taxon>
        <taxon>fabids</taxon>
        <taxon>Fabales</taxon>
        <taxon>Fabaceae</taxon>
        <taxon>Papilionoideae</taxon>
        <taxon>50 kb inversion clade</taxon>
        <taxon>dalbergioids sensu lato</taxon>
        <taxon>Dalbergieae</taxon>
        <taxon>Pterocarpus clade</taxon>
        <taxon>Stylosanthes</taxon>
    </lineage>
</organism>
<gene>
    <name evidence="1" type="ORF">PIB30_044391</name>
</gene>
<accession>A0ABU6XDJ7</accession>
<sequence length="171" mass="19500">MAYASVIKLYIEFEQIPYVDGAVEEVQPDLAFEGYYSVSEEKFEGNYEIHDANEEDVLDHDMELDVADVANALANEIPFQESSFMRVLDEDALNAPEFAEDMNPGPTFVPGGEFAIGMEFNSREFVIKAVKEYTISRRVDYWIRESKPTTFYAQCVQHKANCDLLGNKKVQ</sequence>
<dbReference type="EMBL" id="JASCZI010211713">
    <property type="protein sequence ID" value="MED6196125.1"/>
    <property type="molecule type" value="Genomic_DNA"/>
</dbReference>
<evidence type="ECO:0000313" key="1">
    <source>
        <dbReference type="EMBL" id="MED6196125.1"/>
    </source>
</evidence>
<evidence type="ECO:0000313" key="2">
    <source>
        <dbReference type="Proteomes" id="UP001341840"/>
    </source>
</evidence>
<name>A0ABU6XDJ7_9FABA</name>
<comment type="caution">
    <text evidence="1">The sequence shown here is derived from an EMBL/GenBank/DDBJ whole genome shotgun (WGS) entry which is preliminary data.</text>
</comment>
<reference evidence="1 2" key="1">
    <citation type="journal article" date="2023" name="Plants (Basel)">
        <title>Bridging the Gap: Combining Genomics and Transcriptomics Approaches to Understand Stylosanthes scabra, an Orphan Legume from the Brazilian Caatinga.</title>
        <authorList>
            <person name="Ferreira-Neto J.R.C."/>
            <person name="da Silva M.D."/>
            <person name="Binneck E."/>
            <person name="de Melo N.F."/>
            <person name="da Silva R.H."/>
            <person name="de Melo A.L.T.M."/>
            <person name="Pandolfi V."/>
            <person name="Bustamante F.O."/>
            <person name="Brasileiro-Vidal A.C."/>
            <person name="Benko-Iseppon A.M."/>
        </authorList>
    </citation>
    <scope>NUCLEOTIDE SEQUENCE [LARGE SCALE GENOMIC DNA]</scope>
    <source>
        <tissue evidence="1">Leaves</tissue>
    </source>
</reference>
<proteinExistence type="predicted"/>
<keyword evidence="2" id="KW-1185">Reference proteome</keyword>
<evidence type="ECO:0008006" key="3">
    <source>
        <dbReference type="Google" id="ProtNLM"/>
    </source>
</evidence>
<protein>
    <recommendedName>
        <fullName evidence="3">Transposase MuDR plant domain-containing protein</fullName>
    </recommendedName>
</protein>
<dbReference type="Proteomes" id="UP001341840">
    <property type="component" value="Unassembled WGS sequence"/>
</dbReference>